<dbReference type="AlphaFoldDB" id="A0A8T0IY82"/>
<gene>
    <name evidence="10" type="ORF">KC19_2G204100</name>
</gene>
<evidence type="ECO:0000259" key="9">
    <source>
        <dbReference type="SMART" id="SM00563"/>
    </source>
</evidence>
<name>A0A8T0IY82_CERPU</name>
<keyword evidence="6" id="KW-0012">Acyltransferase</keyword>
<proteinExistence type="inferred from homology"/>
<evidence type="ECO:0000256" key="5">
    <source>
        <dbReference type="ARBA" id="ARBA00023136"/>
    </source>
</evidence>
<dbReference type="CDD" id="cd07989">
    <property type="entry name" value="LPLAT_AGPAT-like"/>
    <property type="match status" value="1"/>
</dbReference>
<dbReference type="SMART" id="SM00563">
    <property type="entry name" value="PlsC"/>
    <property type="match status" value="1"/>
</dbReference>
<evidence type="ECO:0000313" key="10">
    <source>
        <dbReference type="EMBL" id="KAG0587952.1"/>
    </source>
</evidence>
<keyword evidence="4" id="KW-0443">Lipid metabolism</keyword>
<dbReference type="GO" id="GO:0008374">
    <property type="term" value="F:O-acyltransferase activity"/>
    <property type="evidence" value="ECO:0007669"/>
    <property type="project" value="TreeGrafter"/>
</dbReference>
<dbReference type="InterPro" id="IPR000872">
    <property type="entry name" value="Tafazzin"/>
</dbReference>
<evidence type="ECO:0000256" key="1">
    <source>
        <dbReference type="ARBA" id="ARBA00004370"/>
    </source>
</evidence>
<feature type="compositionally biased region" description="Low complexity" evidence="8">
    <location>
        <begin position="161"/>
        <end position="171"/>
    </location>
</feature>
<dbReference type="PRINTS" id="PR00979">
    <property type="entry name" value="TAFAZZIN"/>
</dbReference>
<dbReference type="PANTHER" id="PTHR12497">
    <property type="entry name" value="TAZ PROTEIN TAFAZZIN"/>
    <property type="match status" value="1"/>
</dbReference>
<comment type="caution">
    <text evidence="10">The sequence shown here is derived from an EMBL/GenBank/DDBJ whole genome shotgun (WGS) entry which is preliminary data.</text>
</comment>
<organism evidence="10 11">
    <name type="scientific">Ceratodon purpureus</name>
    <name type="common">Fire moss</name>
    <name type="synonym">Dicranum purpureum</name>
    <dbReference type="NCBI Taxonomy" id="3225"/>
    <lineage>
        <taxon>Eukaryota</taxon>
        <taxon>Viridiplantae</taxon>
        <taxon>Streptophyta</taxon>
        <taxon>Embryophyta</taxon>
        <taxon>Bryophyta</taxon>
        <taxon>Bryophytina</taxon>
        <taxon>Bryopsida</taxon>
        <taxon>Dicranidae</taxon>
        <taxon>Pseudoditrichales</taxon>
        <taxon>Ditrichaceae</taxon>
        <taxon>Ceratodon</taxon>
    </lineage>
</organism>
<evidence type="ECO:0000256" key="7">
    <source>
        <dbReference type="RuleBase" id="RU365062"/>
    </source>
</evidence>
<dbReference type="EMBL" id="CM026422">
    <property type="protein sequence ID" value="KAG0587952.1"/>
    <property type="molecule type" value="Genomic_DNA"/>
</dbReference>
<accession>A0A8T0IY82</accession>
<dbReference type="Proteomes" id="UP000822688">
    <property type="component" value="Chromosome 2"/>
</dbReference>
<sequence length="260" mass="29077">MWGIRGLPLADSKLCRWALAAEDICFTNAFFSYFFRLGKCIPVTRGAGIYQPHMAEALERLNDGDWLNTFPEGKISQEGGPLRRLKWGTGSLIARAKVSPIVLPIGHSGFEKMIPEQWWRGKRPPIPLWNKKVDIFIGEPMQFDIPTLKQDAFKWARTSAGVSSSDCGSSNADDRNRPSFGSTGFGPHPLPFGARRSSAFLQTAETLDTMRTDGIHAPLLDGPLLDEAAWRWMYTDITEHIWVALSDVTEKARTLNQSRA</sequence>
<dbReference type="PANTHER" id="PTHR12497:SF5">
    <property type="entry name" value="N-ACYLPHOSPHATIDYLETHANOLAMINE SYNTHASE"/>
    <property type="match status" value="1"/>
</dbReference>
<evidence type="ECO:0000256" key="8">
    <source>
        <dbReference type="SAM" id="MobiDB-lite"/>
    </source>
</evidence>
<evidence type="ECO:0000256" key="3">
    <source>
        <dbReference type="ARBA" id="ARBA00022679"/>
    </source>
</evidence>
<dbReference type="InterPro" id="IPR002123">
    <property type="entry name" value="Plipid/glycerol_acylTrfase"/>
</dbReference>
<comment type="similarity">
    <text evidence="2 7">Belongs to the taffazin family.</text>
</comment>
<keyword evidence="11" id="KW-1185">Reference proteome</keyword>
<evidence type="ECO:0000256" key="6">
    <source>
        <dbReference type="ARBA" id="ARBA00023315"/>
    </source>
</evidence>
<protein>
    <recommendedName>
        <fullName evidence="7">Tafazzin family protein</fullName>
    </recommendedName>
</protein>
<comment type="subcellular location">
    <subcellularLocation>
        <location evidence="1">Membrane</location>
    </subcellularLocation>
</comment>
<dbReference type="Pfam" id="PF01553">
    <property type="entry name" value="Acyltransferase"/>
    <property type="match status" value="1"/>
</dbReference>
<dbReference type="GO" id="GO:0006644">
    <property type="term" value="P:phospholipid metabolic process"/>
    <property type="evidence" value="ECO:0007669"/>
    <property type="project" value="InterPro"/>
</dbReference>
<dbReference type="GO" id="GO:0016020">
    <property type="term" value="C:membrane"/>
    <property type="evidence" value="ECO:0007669"/>
    <property type="project" value="UniProtKB-SubCell"/>
</dbReference>
<reference evidence="10" key="1">
    <citation type="submission" date="2020-06" db="EMBL/GenBank/DDBJ databases">
        <title>WGS assembly of Ceratodon purpureus strain R40.</title>
        <authorList>
            <person name="Carey S.B."/>
            <person name="Jenkins J."/>
            <person name="Shu S."/>
            <person name="Lovell J.T."/>
            <person name="Sreedasyam A."/>
            <person name="Maumus F."/>
            <person name="Tiley G.P."/>
            <person name="Fernandez-Pozo N."/>
            <person name="Barry K."/>
            <person name="Chen C."/>
            <person name="Wang M."/>
            <person name="Lipzen A."/>
            <person name="Daum C."/>
            <person name="Saski C.A."/>
            <person name="Payton A.C."/>
            <person name="Mcbreen J.C."/>
            <person name="Conrad R.E."/>
            <person name="Kollar L.M."/>
            <person name="Olsson S."/>
            <person name="Huttunen S."/>
            <person name="Landis J.B."/>
            <person name="Wickett N.J."/>
            <person name="Johnson M.G."/>
            <person name="Rensing S.A."/>
            <person name="Grimwood J."/>
            <person name="Schmutz J."/>
            <person name="Mcdaniel S.F."/>
        </authorList>
    </citation>
    <scope>NUCLEOTIDE SEQUENCE</scope>
    <source>
        <strain evidence="10">R40</strain>
    </source>
</reference>
<feature type="region of interest" description="Disordered" evidence="8">
    <location>
        <begin position="161"/>
        <end position="189"/>
    </location>
</feature>
<dbReference type="SUPFAM" id="SSF69593">
    <property type="entry name" value="Glycerol-3-phosphate (1)-acyltransferase"/>
    <property type="match status" value="1"/>
</dbReference>
<evidence type="ECO:0000313" key="11">
    <source>
        <dbReference type="Proteomes" id="UP000822688"/>
    </source>
</evidence>
<evidence type="ECO:0000256" key="4">
    <source>
        <dbReference type="ARBA" id="ARBA00023098"/>
    </source>
</evidence>
<keyword evidence="3" id="KW-0808">Transferase</keyword>
<evidence type="ECO:0000256" key="2">
    <source>
        <dbReference type="ARBA" id="ARBA00010524"/>
    </source>
</evidence>
<feature type="domain" description="Phospholipid/glycerol acyltransferase" evidence="9">
    <location>
        <begin position="8"/>
        <end position="110"/>
    </location>
</feature>
<keyword evidence="5" id="KW-0472">Membrane</keyword>